<feature type="binding site" evidence="8">
    <location>
        <position position="103"/>
    </location>
    <ligand>
        <name>ATP</name>
        <dbReference type="ChEBI" id="CHEBI:30616"/>
    </ligand>
</feature>
<comment type="catalytic activity">
    <reaction evidence="8">
        <text>L-threonyl-[protein] + ATP = 3-O-(5'-adenylyl)-L-threonyl-[protein] + diphosphate</text>
        <dbReference type="Rhea" id="RHEA:54292"/>
        <dbReference type="Rhea" id="RHEA-COMP:11060"/>
        <dbReference type="Rhea" id="RHEA-COMP:13847"/>
        <dbReference type="ChEBI" id="CHEBI:30013"/>
        <dbReference type="ChEBI" id="CHEBI:30616"/>
        <dbReference type="ChEBI" id="CHEBI:33019"/>
        <dbReference type="ChEBI" id="CHEBI:138113"/>
        <dbReference type="EC" id="2.7.7.108"/>
    </reaction>
</comment>
<protein>
    <recommendedName>
        <fullName evidence="8">Protein nucleotidyltransferase YdiU</fullName>
        <ecNumber evidence="8">2.7.7.-</ecNumber>
    </recommendedName>
    <alternativeName>
        <fullName evidence="8">Protein adenylyltransferase YdiU</fullName>
        <ecNumber evidence="8">2.7.7.108</ecNumber>
    </alternativeName>
    <alternativeName>
        <fullName evidence="8">Protein uridylyltransferase YdiU</fullName>
        <ecNumber evidence="8">2.7.7.-</ecNumber>
    </alternativeName>
</protein>
<feature type="binding site" evidence="8">
    <location>
        <position position="136"/>
    </location>
    <ligand>
        <name>ATP</name>
        <dbReference type="ChEBI" id="CHEBI:30616"/>
    </ligand>
</feature>
<feature type="binding site" evidence="8">
    <location>
        <position position="272"/>
    </location>
    <ligand>
        <name>ATP</name>
        <dbReference type="ChEBI" id="CHEBI:30616"/>
    </ligand>
</feature>
<dbReference type="EC" id="2.7.7.-" evidence="8"/>
<keyword evidence="10" id="KW-1185">Reference proteome</keyword>
<dbReference type="GO" id="GO:0030145">
    <property type="term" value="F:manganese ion binding"/>
    <property type="evidence" value="ECO:0007669"/>
    <property type="project" value="UniProtKB-UniRule"/>
</dbReference>
<dbReference type="GO" id="GO:0005524">
    <property type="term" value="F:ATP binding"/>
    <property type="evidence" value="ECO:0007669"/>
    <property type="project" value="UniProtKB-UniRule"/>
</dbReference>
<name>A0A1Z4VP42_9GAMM</name>
<comment type="catalytic activity">
    <reaction evidence="8">
        <text>L-seryl-[protein] + UTP = O-(5'-uridylyl)-L-seryl-[protein] + diphosphate</text>
        <dbReference type="Rhea" id="RHEA:64604"/>
        <dbReference type="Rhea" id="RHEA-COMP:9863"/>
        <dbReference type="Rhea" id="RHEA-COMP:16635"/>
        <dbReference type="ChEBI" id="CHEBI:29999"/>
        <dbReference type="ChEBI" id="CHEBI:33019"/>
        <dbReference type="ChEBI" id="CHEBI:46398"/>
        <dbReference type="ChEBI" id="CHEBI:156051"/>
    </reaction>
</comment>
<sequence length="504" mass="56523">MITSSAPVARLHPLETLEFTNSYARLGPAFHSPVAPTPLSDPHLISFNADLAGQLGLDPAAAGRPGFLAWLNGEHRLPGSEPVAMLYAGHQFGHYVPQLGDGRAIILGEICTDHGERWELQSKGAGPTPYSRNGDGRAVLRSTLREYLCSEAMHALGVPTTRALCMAGSNEEVYRERIERGALLLRAAPSHVRFGSFEVFYYRNQFPQLQQLADYVITHHYPQLQQADNPCLALYQEVVERTARLLAQWQLIGFAHGVMNTDNMSILGLTLDYGPFGFMDTYDPGFVCNHSDHAGRYAFDRQPDIGLWNLSCLGQALLPLLDENAEAAAELATAQFERYREIFTAHYEAGLRAKLGLQTAGTHDLELAQEFLALLADDGRDHTLSFRRLAMFDSGDNADNRELRDQFINREAFDAWSARYRDRLRRENSDDAVRRAAMNRVNPRYILRNYLAQQAIEQAEAGDYSELERLLQILRRPFDEQPEHAAYAAEPPDWSRSITLSCSS</sequence>
<comment type="catalytic activity">
    <reaction evidence="8">
        <text>L-tyrosyl-[protein] + ATP = O-(5'-adenylyl)-L-tyrosyl-[protein] + diphosphate</text>
        <dbReference type="Rhea" id="RHEA:54288"/>
        <dbReference type="Rhea" id="RHEA-COMP:10136"/>
        <dbReference type="Rhea" id="RHEA-COMP:13846"/>
        <dbReference type="ChEBI" id="CHEBI:30616"/>
        <dbReference type="ChEBI" id="CHEBI:33019"/>
        <dbReference type="ChEBI" id="CHEBI:46858"/>
        <dbReference type="ChEBI" id="CHEBI:83624"/>
        <dbReference type="EC" id="2.7.7.108"/>
    </reaction>
</comment>
<keyword evidence="8" id="KW-0464">Manganese</keyword>
<feature type="binding site" evidence="8">
    <location>
        <position position="272"/>
    </location>
    <ligand>
        <name>Mg(2+)</name>
        <dbReference type="ChEBI" id="CHEBI:18420"/>
    </ligand>
</feature>
<evidence type="ECO:0000256" key="2">
    <source>
        <dbReference type="ARBA" id="ARBA00022679"/>
    </source>
</evidence>
<dbReference type="HAMAP" id="MF_00692">
    <property type="entry name" value="SelO"/>
    <property type="match status" value="1"/>
</dbReference>
<organism evidence="9 10">
    <name type="scientific">Thiohalobacter thiocyanaticus</name>
    <dbReference type="NCBI Taxonomy" id="585455"/>
    <lineage>
        <taxon>Bacteria</taxon>
        <taxon>Pseudomonadati</taxon>
        <taxon>Pseudomonadota</taxon>
        <taxon>Gammaproteobacteria</taxon>
        <taxon>Thiohalobacterales</taxon>
        <taxon>Thiohalobacteraceae</taxon>
        <taxon>Thiohalobacter</taxon>
    </lineage>
</organism>
<dbReference type="PANTHER" id="PTHR32057">
    <property type="entry name" value="PROTEIN ADENYLYLTRANSFERASE SELO, MITOCHONDRIAL"/>
    <property type="match status" value="1"/>
</dbReference>
<proteinExistence type="inferred from homology"/>
<dbReference type="EMBL" id="AP018052">
    <property type="protein sequence ID" value="BAZ93265.1"/>
    <property type="molecule type" value="Genomic_DNA"/>
</dbReference>
<dbReference type="Pfam" id="PF02696">
    <property type="entry name" value="SelO"/>
    <property type="match status" value="1"/>
</dbReference>
<comment type="function">
    <text evidence="8">Nucleotidyltransferase involved in the post-translational modification of proteins. It can catalyze the addition of adenosine monophosphate (AMP) or uridine monophosphate (UMP) to a protein, resulting in modifications known as AMPylation and UMPylation.</text>
</comment>
<evidence type="ECO:0000256" key="4">
    <source>
        <dbReference type="ARBA" id="ARBA00022723"/>
    </source>
</evidence>
<dbReference type="PANTHER" id="PTHR32057:SF14">
    <property type="entry name" value="PROTEIN ADENYLYLTRANSFERASE SELO, MITOCHONDRIAL"/>
    <property type="match status" value="1"/>
</dbReference>
<keyword evidence="7 8" id="KW-0460">Magnesium</keyword>
<keyword evidence="5 8" id="KW-0547">Nucleotide-binding</keyword>
<feature type="binding site" evidence="8">
    <location>
        <position position="193"/>
    </location>
    <ligand>
        <name>ATP</name>
        <dbReference type="ChEBI" id="CHEBI:30616"/>
    </ligand>
</feature>
<feature type="binding site" evidence="8">
    <location>
        <position position="100"/>
    </location>
    <ligand>
        <name>ATP</name>
        <dbReference type="ChEBI" id="CHEBI:30616"/>
    </ligand>
</feature>
<comment type="similarity">
    <text evidence="1 8">Belongs to the SELO family.</text>
</comment>
<accession>A0A1Z4VP42</accession>
<keyword evidence="3 8" id="KW-0548">Nucleotidyltransferase</keyword>
<dbReference type="InterPro" id="IPR003846">
    <property type="entry name" value="SelO"/>
</dbReference>
<dbReference type="KEGG" id="ttc:FOKN1_0863"/>
<evidence type="ECO:0000256" key="1">
    <source>
        <dbReference type="ARBA" id="ARBA00009747"/>
    </source>
</evidence>
<feature type="binding site" evidence="8">
    <location>
        <position position="263"/>
    </location>
    <ligand>
        <name>Mg(2+)</name>
        <dbReference type="ChEBI" id="CHEBI:18420"/>
    </ligand>
</feature>
<dbReference type="GO" id="GO:0070733">
    <property type="term" value="F:AMPylase activity"/>
    <property type="evidence" value="ECO:0007669"/>
    <property type="project" value="UniProtKB-EC"/>
</dbReference>
<feature type="binding site" evidence="8">
    <location>
        <position position="102"/>
    </location>
    <ligand>
        <name>ATP</name>
        <dbReference type="ChEBI" id="CHEBI:30616"/>
    </ligand>
</feature>
<gene>
    <name evidence="8" type="primary">ydiU</name>
    <name evidence="8" type="synonym">selO</name>
    <name evidence="9" type="ORF">FOKN1_0863</name>
</gene>
<keyword evidence="2 8" id="KW-0808">Transferase</keyword>
<evidence type="ECO:0000256" key="8">
    <source>
        <dbReference type="HAMAP-Rule" id="MF_00692"/>
    </source>
</evidence>
<evidence type="ECO:0000313" key="9">
    <source>
        <dbReference type="EMBL" id="BAZ93265.1"/>
    </source>
</evidence>
<dbReference type="RefSeq" id="WP_197702994.1">
    <property type="nucleotide sequence ID" value="NZ_AP018052.1"/>
</dbReference>
<keyword evidence="6 8" id="KW-0067">ATP-binding</keyword>
<evidence type="ECO:0000256" key="3">
    <source>
        <dbReference type="ARBA" id="ARBA00022695"/>
    </source>
</evidence>
<comment type="catalytic activity">
    <reaction evidence="8">
        <text>L-histidyl-[protein] + UTP = N(tele)-(5'-uridylyl)-L-histidyl-[protein] + diphosphate</text>
        <dbReference type="Rhea" id="RHEA:83891"/>
        <dbReference type="Rhea" id="RHEA-COMP:9745"/>
        <dbReference type="Rhea" id="RHEA-COMP:20239"/>
        <dbReference type="ChEBI" id="CHEBI:29979"/>
        <dbReference type="ChEBI" id="CHEBI:33019"/>
        <dbReference type="ChEBI" id="CHEBI:46398"/>
        <dbReference type="ChEBI" id="CHEBI:233474"/>
    </reaction>
</comment>
<dbReference type="GO" id="GO:0000287">
    <property type="term" value="F:magnesium ion binding"/>
    <property type="evidence" value="ECO:0007669"/>
    <property type="project" value="UniProtKB-UniRule"/>
</dbReference>
<dbReference type="EC" id="2.7.7.108" evidence="8"/>
<dbReference type="AlphaFoldDB" id="A0A1Z4VP42"/>
<comment type="cofactor">
    <cofactor evidence="8">
        <name>Mg(2+)</name>
        <dbReference type="ChEBI" id="CHEBI:18420"/>
    </cofactor>
    <cofactor evidence="8">
        <name>Mn(2+)</name>
        <dbReference type="ChEBI" id="CHEBI:29035"/>
    </cofactor>
</comment>
<evidence type="ECO:0000256" key="5">
    <source>
        <dbReference type="ARBA" id="ARBA00022741"/>
    </source>
</evidence>
<feature type="binding site" evidence="8">
    <location>
        <position position="123"/>
    </location>
    <ligand>
        <name>ATP</name>
        <dbReference type="ChEBI" id="CHEBI:30616"/>
    </ligand>
</feature>
<reference evidence="9 10" key="1">
    <citation type="submission" date="2017-05" db="EMBL/GenBank/DDBJ databases">
        <title>Thiocyanate degradation by Thiohalobacter thiocyanaticus FOKN1.</title>
        <authorList>
            <person name="Oshiki M."/>
            <person name="Fukushima T."/>
            <person name="Kawano S."/>
            <person name="Nakagawa J."/>
        </authorList>
    </citation>
    <scope>NUCLEOTIDE SEQUENCE [LARGE SCALE GENOMIC DNA]</scope>
    <source>
        <strain evidence="9 10">FOKN1</strain>
    </source>
</reference>
<feature type="active site" description="Proton acceptor" evidence="8">
    <location>
        <position position="262"/>
    </location>
</feature>
<evidence type="ECO:0000313" key="10">
    <source>
        <dbReference type="Proteomes" id="UP000218765"/>
    </source>
</evidence>
<dbReference type="NCBIfam" id="NF000658">
    <property type="entry name" value="PRK00029.1"/>
    <property type="match status" value="1"/>
</dbReference>
<comment type="catalytic activity">
    <reaction evidence="8">
        <text>L-seryl-[protein] + ATP = 3-O-(5'-adenylyl)-L-seryl-[protein] + diphosphate</text>
        <dbReference type="Rhea" id="RHEA:58120"/>
        <dbReference type="Rhea" id="RHEA-COMP:9863"/>
        <dbReference type="Rhea" id="RHEA-COMP:15073"/>
        <dbReference type="ChEBI" id="CHEBI:29999"/>
        <dbReference type="ChEBI" id="CHEBI:30616"/>
        <dbReference type="ChEBI" id="CHEBI:33019"/>
        <dbReference type="ChEBI" id="CHEBI:142516"/>
        <dbReference type="EC" id="2.7.7.108"/>
    </reaction>
</comment>
<keyword evidence="4 8" id="KW-0479">Metal-binding</keyword>
<evidence type="ECO:0000256" key="7">
    <source>
        <dbReference type="ARBA" id="ARBA00022842"/>
    </source>
</evidence>
<comment type="catalytic activity">
    <reaction evidence="8">
        <text>L-tyrosyl-[protein] + UTP = O-(5'-uridylyl)-L-tyrosyl-[protein] + diphosphate</text>
        <dbReference type="Rhea" id="RHEA:83887"/>
        <dbReference type="Rhea" id="RHEA-COMP:10136"/>
        <dbReference type="Rhea" id="RHEA-COMP:20238"/>
        <dbReference type="ChEBI" id="CHEBI:33019"/>
        <dbReference type="ChEBI" id="CHEBI:46398"/>
        <dbReference type="ChEBI" id="CHEBI:46858"/>
        <dbReference type="ChEBI" id="CHEBI:90602"/>
    </reaction>
</comment>
<evidence type="ECO:0000256" key="6">
    <source>
        <dbReference type="ARBA" id="ARBA00022840"/>
    </source>
</evidence>
<feature type="binding site" evidence="8">
    <location>
        <position position="135"/>
    </location>
    <ligand>
        <name>ATP</name>
        <dbReference type="ChEBI" id="CHEBI:30616"/>
    </ligand>
</feature>
<feature type="binding site" evidence="8">
    <location>
        <position position="186"/>
    </location>
    <ligand>
        <name>ATP</name>
        <dbReference type="ChEBI" id="CHEBI:30616"/>
    </ligand>
</feature>
<dbReference type="Proteomes" id="UP000218765">
    <property type="component" value="Chromosome"/>
</dbReference>